<keyword evidence="1" id="KW-0812">Transmembrane</keyword>
<name>A0ABU3DAV8_9FLAO</name>
<sequence length="65" mass="7725">MKNKLFKSLGLVLSGIIVRSLYLHKDLYFRIWEENKTTVIFLVSIFFLLVFMVTRFQGVEDTHND</sequence>
<accession>A0ABU3DAV8</accession>
<keyword evidence="1" id="KW-0472">Membrane</keyword>
<dbReference type="RefSeq" id="WP_311504988.1">
    <property type="nucleotide sequence ID" value="NZ_JAVRHK010000029.1"/>
</dbReference>
<evidence type="ECO:0000256" key="1">
    <source>
        <dbReference type="SAM" id="Phobius"/>
    </source>
</evidence>
<evidence type="ECO:0000313" key="2">
    <source>
        <dbReference type="EMBL" id="MDT0678654.1"/>
    </source>
</evidence>
<feature type="transmembrane region" description="Helical" evidence="1">
    <location>
        <begin position="39"/>
        <end position="56"/>
    </location>
</feature>
<gene>
    <name evidence="2" type="ORF">RM539_18920</name>
</gene>
<reference evidence="2 3" key="1">
    <citation type="submission" date="2023-09" db="EMBL/GenBank/DDBJ databases">
        <authorList>
            <person name="Rey-Velasco X."/>
        </authorList>
    </citation>
    <scope>NUCLEOTIDE SEQUENCE [LARGE SCALE GENOMIC DNA]</scope>
    <source>
        <strain evidence="2 3">F117</strain>
    </source>
</reference>
<protein>
    <submittedName>
        <fullName evidence="2">Uncharacterized protein</fullName>
    </submittedName>
</protein>
<keyword evidence="3" id="KW-1185">Reference proteome</keyword>
<organism evidence="2 3">
    <name type="scientific">Autumnicola musiva</name>
    <dbReference type="NCBI Taxonomy" id="3075589"/>
    <lineage>
        <taxon>Bacteria</taxon>
        <taxon>Pseudomonadati</taxon>
        <taxon>Bacteroidota</taxon>
        <taxon>Flavobacteriia</taxon>
        <taxon>Flavobacteriales</taxon>
        <taxon>Flavobacteriaceae</taxon>
        <taxon>Autumnicola</taxon>
    </lineage>
</organism>
<dbReference type="EMBL" id="JAVRHK010000029">
    <property type="protein sequence ID" value="MDT0678654.1"/>
    <property type="molecule type" value="Genomic_DNA"/>
</dbReference>
<proteinExistence type="predicted"/>
<evidence type="ECO:0000313" key="3">
    <source>
        <dbReference type="Proteomes" id="UP001262582"/>
    </source>
</evidence>
<comment type="caution">
    <text evidence="2">The sequence shown here is derived from an EMBL/GenBank/DDBJ whole genome shotgun (WGS) entry which is preliminary data.</text>
</comment>
<keyword evidence="1" id="KW-1133">Transmembrane helix</keyword>
<dbReference type="Proteomes" id="UP001262582">
    <property type="component" value="Unassembled WGS sequence"/>
</dbReference>